<feature type="binding site" evidence="2">
    <location>
        <position position="77"/>
    </location>
    <ligand>
        <name>substrate</name>
    </ligand>
</feature>
<keyword evidence="5" id="KW-0418">Kinase</keyword>
<proteinExistence type="predicted"/>
<feature type="binding site" evidence="2">
    <location>
        <position position="115"/>
    </location>
    <ligand>
        <name>substrate</name>
    </ligand>
</feature>
<keyword evidence="3" id="KW-0547">Nucleotide-binding</keyword>
<dbReference type="InterPro" id="IPR031314">
    <property type="entry name" value="DNK_dom"/>
</dbReference>
<dbReference type="InterPro" id="IPR027417">
    <property type="entry name" value="P-loop_NTPase"/>
</dbReference>
<protein>
    <submittedName>
        <fullName evidence="5">Deoxynucleoside kinase</fullName>
    </submittedName>
</protein>
<keyword evidence="5" id="KW-0808">Transferase</keyword>
<name>A0A1V0SE64_9VIRU</name>
<feature type="binding site" evidence="2">
    <location>
        <position position="56"/>
    </location>
    <ligand>
        <name>substrate</name>
    </ligand>
</feature>
<feature type="binding site" evidence="2">
    <location>
        <position position="120"/>
    </location>
    <ligand>
        <name>substrate</name>
    </ligand>
</feature>
<evidence type="ECO:0000256" key="1">
    <source>
        <dbReference type="PIRSR" id="PIRSR000705-1"/>
    </source>
</evidence>
<dbReference type="InterPro" id="IPR002624">
    <property type="entry name" value="DCK/DGK"/>
</dbReference>
<reference evidence="5" key="1">
    <citation type="journal article" date="2017" name="Science">
        <title>Giant viruses with an expanded complement of translation system components.</title>
        <authorList>
            <person name="Schulz F."/>
            <person name="Yutin N."/>
            <person name="Ivanova N.N."/>
            <person name="Ortega D.R."/>
            <person name="Lee T.K."/>
            <person name="Vierheilig J."/>
            <person name="Daims H."/>
            <person name="Horn M."/>
            <person name="Wagner M."/>
            <person name="Jensen G.J."/>
            <person name="Kyrpides N.C."/>
            <person name="Koonin E.V."/>
            <person name="Woyke T."/>
        </authorList>
    </citation>
    <scope>NUCLEOTIDE SEQUENCE</scope>
    <source>
        <strain evidence="5">ILV1</strain>
    </source>
</reference>
<gene>
    <name evidence="5" type="ORF">Indivirus_6_47</name>
</gene>
<evidence type="ECO:0000256" key="3">
    <source>
        <dbReference type="PIRSR" id="PIRSR000705-3"/>
    </source>
</evidence>
<feature type="binding site" evidence="2">
    <location>
        <position position="88"/>
    </location>
    <ligand>
        <name>substrate</name>
    </ligand>
</feature>
<feature type="binding site" evidence="2">
    <location>
        <position position="183"/>
    </location>
    <ligand>
        <name>substrate</name>
    </ligand>
</feature>
<feature type="binding site" evidence="3">
    <location>
        <begin position="30"/>
        <end position="38"/>
    </location>
    <ligand>
        <name>ATP</name>
        <dbReference type="ChEBI" id="CHEBI:30616"/>
    </ligand>
</feature>
<dbReference type="SUPFAM" id="SSF52540">
    <property type="entry name" value="P-loop containing nucleoside triphosphate hydrolases"/>
    <property type="match status" value="1"/>
</dbReference>
<dbReference type="GO" id="GO:0005524">
    <property type="term" value="F:ATP binding"/>
    <property type="evidence" value="ECO:0007669"/>
    <property type="project" value="UniProtKB-KW"/>
</dbReference>
<dbReference type="Gene3D" id="3.40.50.300">
    <property type="entry name" value="P-loop containing nucleotide triphosphate hydrolases"/>
    <property type="match status" value="1"/>
</dbReference>
<feature type="active site" description="Proton acceptor" evidence="1">
    <location>
        <position position="114"/>
    </location>
</feature>
<accession>A0A1V0SE64</accession>
<evidence type="ECO:0000259" key="4">
    <source>
        <dbReference type="Pfam" id="PF01712"/>
    </source>
</evidence>
<dbReference type="GO" id="GO:0019136">
    <property type="term" value="F:deoxynucleoside kinase activity"/>
    <property type="evidence" value="ECO:0007669"/>
    <property type="project" value="InterPro"/>
</dbReference>
<evidence type="ECO:0000256" key="2">
    <source>
        <dbReference type="PIRSR" id="PIRSR000705-2"/>
    </source>
</evidence>
<dbReference type="InterPro" id="IPR050566">
    <property type="entry name" value="Deoxyribonucleoside_kinase"/>
</dbReference>
<keyword evidence="3" id="KW-0067">ATP-binding</keyword>
<dbReference type="Pfam" id="PF01712">
    <property type="entry name" value="dNK"/>
    <property type="match status" value="1"/>
</dbReference>
<dbReference type="PANTHER" id="PTHR10513:SF35">
    <property type="entry name" value="DEOXYADENOSINE KINASE"/>
    <property type="match status" value="1"/>
</dbReference>
<dbReference type="EMBL" id="KY684090">
    <property type="protein sequence ID" value="ARF09981.1"/>
    <property type="molecule type" value="Genomic_DNA"/>
</dbReference>
<feature type="domain" description="Deoxynucleoside kinase" evidence="4">
    <location>
        <begin position="26"/>
        <end position="237"/>
    </location>
</feature>
<feature type="binding site" evidence="3">
    <location>
        <begin position="217"/>
        <end position="219"/>
    </location>
    <ligand>
        <name>ATP</name>
        <dbReference type="ChEBI" id="CHEBI:30616"/>
    </ligand>
</feature>
<dbReference type="PANTHER" id="PTHR10513">
    <property type="entry name" value="DEOXYNUCLEOSIDE KINASE"/>
    <property type="match status" value="1"/>
</dbReference>
<sequence length="238" mass="28383">MFDLVIIIIIAYYVYNKIATQKKVLISIEGNISSGKSSLMHILKSNLIVKADYIYEPIDEWHCITDNNGKDILQTFYEDKTRWSYTFQNIAYITRMNHIVDKIMNSLNKYIIIDRSLQADLNTFAKMLYIDKCINNIEWQCYNKWNDFFEKFYGDKVIHKIIYLRCEPTVALDRLKIRNRNAENNVSLSYLQSLHEYHDKWIYDKNAADVLVLDVNEDFISNHKKANEMIEKILEFIY</sequence>
<dbReference type="PIRSF" id="PIRSF000705">
    <property type="entry name" value="DNK"/>
    <property type="match status" value="1"/>
</dbReference>
<feature type="binding site" evidence="3">
    <location>
        <begin position="174"/>
        <end position="178"/>
    </location>
    <ligand>
        <name>ATP</name>
        <dbReference type="ChEBI" id="CHEBI:30616"/>
    </ligand>
</feature>
<organism evidence="5">
    <name type="scientific">Indivirus ILV1</name>
    <dbReference type="NCBI Taxonomy" id="1977633"/>
    <lineage>
        <taxon>Viruses</taxon>
        <taxon>Varidnaviria</taxon>
        <taxon>Bamfordvirae</taxon>
        <taxon>Nucleocytoviricota</taxon>
        <taxon>Megaviricetes</taxon>
        <taxon>Imitervirales</taxon>
        <taxon>Mimiviridae</taxon>
        <taxon>Klosneuvirinae</taxon>
        <taxon>Indivirus</taxon>
    </lineage>
</organism>
<evidence type="ECO:0000313" key="5">
    <source>
        <dbReference type="EMBL" id="ARF09981.1"/>
    </source>
</evidence>